<feature type="transmembrane region" description="Helical" evidence="1">
    <location>
        <begin position="29"/>
        <end position="50"/>
    </location>
</feature>
<evidence type="ECO:0000313" key="2">
    <source>
        <dbReference type="EMBL" id="KAJ7729769.1"/>
    </source>
</evidence>
<evidence type="ECO:0000256" key="1">
    <source>
        <dbReference type="SAM" id="Phobius"/>
    </source>
</evidence>
<proteinExistence type="predicted"/>
<dbReference type="AlphaFoldDB" id="A0AAD7HWI1"/>
<keyword evidence="1" id="KW-1133">Transmembrane helix</keyword>
<gene>
    <name evidence="2" type="ORF">B0H16DRAFT_1469891</name>
</gene>
<name>A0AAD7HWI1_9AGAR</name>
<keyword evidence="3" id="KW-1185">Reference proteome</keyword>
<organism evidence="2 3">
    <name type="scientific">Mycena metata</name>
    <dbReference type="NCBI Taxonomy" id="1033252"/>
    <lineage>
        <taxon>Eukaryota</taxon>
        <taxon>Fungi</taxon>
        <taxon>Dikarya</taxon>
        <taxon>Basidiomycota</taxon>
        <taxon>Agaricomycotina</taxon>
        <taxon>Agaricomycetes</taxon>
        <taxon>Agaricomycetidae</taxon>
        <taxon>Agaricales</taxon>
        <taxon>Marasmiineae</taxon>
        <taxon>Mycenaceae</taxon>
        <taxon>Mycena</taxon>
    </lineage>
</organism>
<dbReference type="Proteomes" id="UP001215598">
    <property type="component" value="Unassembled WGS sequence"/>
</dbReference>
<evidence type="ECO:0000313" key="3">
    <source>
        <dbReference type="Proteomes" id="UP001215598"/>
    </source>
</evidence>
<accession>A0AAD7HWI1</accession>
<reference evidence="2" key="1">
    <citation type="submission" date="2023-03" db="EMBL/GenBank/DDBJ databases">
        <title>Massive genome expansion in bonnet fungi (Mycena s.s.) driven by repeated elements and novel gene families across ecological guilds.</title>
        <authorList>
            <consortium name="Lawrence Berkeley National Laboratory"/>
            <person name="Harder C.B."/>
            <person name="Miyauchi S."/>
            <person name="Viragh M."/>
            <person name="Kuo A."/>
            <person name="Thoen E."/>
            <person name="Andreopoulos B."/>
            <person name="Lu D."/>
            <person name="Skrede I."/>
            <person name="Drula E."/>
            <person name="Henrissat B."/>
            <person name="Morin E."/>
            <person name="Kohler A."/>
            <person name="Barry K."/>
            <person name="LaButti K."/>
            <person name="Morin E."/>
            <person name="Salamov A."/>
            <person name="Lipzen A."/>
            <person name="Mereny Z."/>
            <person name="Hegedus B."/>
            <person name="Baldrian P."/>
            <person name="Stursova M."/>
            <person name="Weitz H."/>
            <person name="Taylor A."/>
            <person name="Grigoriev I.V."/>
            <person name="Nagy L.G."/>
            <person name="Martin F."/>
            <person name="Kauserud H."/>
        </authorList>
    </citation>
    <scope>NUCLEOTIDE SEQUENCE</scope>
    <source>
        <strain evidence="2">CBHHK182m</strain>
    </source>
</reference>
<comment type="caution">
    <text evidence="2">The sequence shown here is derived from an EMBL/GenBank/DDBJ whole genome shotgun (WGS) entry which is preliminary data.</text>
</comment>
<keyword evidence="1" id="KW-0812">Transmembrane</keyword>
<dbReference type="EMBL" id="JARKIB010000163">
    <property type="protein sequence ID" value="KAJ7729769.1"/>
    <property type="molecule type" value="Genomic_DNA"/>
</dbReference>
<sequence>MPGRMTRNTVRSSGKSDWIIQPIERHTHAAVWGTLSPGSLLLLAIAIAIVTPRVRPAEFAPPLCRLSLAFVRHAVRGRPLCDMVYWRWMVFTSAEFTLRRLTIRRELIAEVPGSDCTHSKLLMVSKEYHRVKLLKIEPAANFDGGQRFVAVPGVPSPLISPQGPGVGTIRRASWRRFPSEILCTSLPRSLASPSAAPPPETKY</sequence>
<protein>
    <submittedName>
        <fullName evidence="2">Uncharacterized protein</fullName>
    </submittedName>
</protein>
<keyword evidence="1" id="KW-0472">Membrane</keyword>